<organism evidence="2 3">
    <name type="scientific">Rattus norvegicus</name>
    <name type="common">Rat</name>
    <dbReference type="NCBI Taxonomy" id="10116"/>
    <lineage>
        <taxon>Eukaryota</taxon>
        <taxon>Metazoa</taxon>
        <taxon>Chordata</taxon>
        <taxon>Craniata</taxon>
        <taxon>Vertebrata</taxon>
        <taxon>Euteleostomi</taxon>
        <taxon>Mammalia</taxon>
        <taxon>Eutheria</taxon>
        <taxon>Euarchontoglires</taxon>
        <taxon>Glires</taxon>
        <taxon>Rodentia</taxon>
        <taxon>Myomorpha</taxon>
        <taxon>Muroidea</taxon>
        <taxon>Muridae</taxon>
        <taxon>Murinae</taxon>
        <taxon>Rattus</taxon>
    </lineage>
</organism>
<feature type="signal peptide" evidence="1">
    <location>
        <begin position="1"/>
        <end position="26"/>
    </location>
</feature>
<evidence type="ECO:0000313" key="2">
    <source>
        <dbReference type="EMBL" id="EDM13480.1"/>
    </source>
</evidence>
<protein>
    <submittedName>
        <fullName evidence="2">RCG21232</fullName>
    </submittedName>
</protein>
<dbReference type="EMBL" id="CH473973">
    <property type="protein sequence ID" value="EDM13480.1"/>
    <property type="molecule type" value="Genomic_DNA"/>
</dbReference>
<keyword evidence="1" id="KW-0732">Signal</keyword>
<proteinExistence type="predicted"/>
<dbReference type="Proteomes" id="UP000234681">
    <property type="component" value="Chromosome 12"/>
</dbReference>
<name>A6J0P1_RAT</name>
<evidence type="ECO:0000256" key="1">
    <source>
        <dbReference type="SAM" id="SignalP"/>
    </source>
</evidence>
<evidence type="ECO:0000313" key="3">
    <source>
        <dbReference type="Proteomes" id="UP000234681"/>
    </source>
</evidence>
<gene>
    <name evidence="2" type="ORF">rCG_21232</name>
</gene>
<reference evidence="2 3" key="1">
    <citation type="submission" date="2005-07" db="EMBL/GenBank/DDBJ databases">
        <authorList>
            <person name="Mural R.J."/>
            <person name="Li P.W."/>
            <person name="Adams M.D."/>
            <person name="Amanatides P.G."/>
            <person name="Baden-Tillson H."/>
            <person name="Barnstead M."/>
            <person name="Chin S.H."/>
            <person name="Dew I."/>
            <person name="Evans C.A."/>
            <person name="Ferriera S."/>
            <person name="Flanigan M."/>
            <person name="Fosler C."/>
            <person name="Glodek A."/>
            <person name="Gu Z."/>
            <person name="Holt R.A."/>
            <person name="Jennings D."/>
            <person name="Kraft C.L."/>
            <person name="Lu F."/>
            <person name="Nguyen T."/>
            <person name="Nusskern D.R."/>
            <person name="Pfannkoch C.M."/>
            <person name="Sitter C."/>
            <person name="Sutton G.G."/>
            <person name="Venter J.C."/>
            <person name="Wang Z."/>
            <person name="Woodage T."/>
            <person name="Zheng X.H."/>
            <person name="Zhong F."/>
        </authorList>
    </citation>
    <scope>NUCLEOTIDE SEQUENCE [LARGE SCALE GENOMIC DNA]</scope>
    <source>
        <strain>BN</strain>
        <strain evidence="3">Sprague-Dawley</strain>
    </source>
</reference>
<dbReference type="AlphaFoldDB" id="A6J0P1"/>
<sequence length="55" mass="6165">MAFKDRTRVLRLFAAIALANQLPSWACDRSLCQRPDTCELEISYLHNNWGVGVGG</sequence>
<feature type="chain" id="PRO_5039930516" evidence="1">
    <location>
        <begin position="27"/>
        <end position="55"/>
    </location>
</feature>
<accession>A6J0P1</accession>
<feature type="non-terminal residue" evidence="2">
    <location>
        <position position="55"/>
    </location>
</feature>